<name>A0AAJ0CUD2_9HYPO</name>
<gene>
    <name evidence="1" type="ORF">QQS21_004388</name>
</gene>
<accession>A0AAJ0CUD2</accession>
<organism evidence="1 2">
    <name type="scientific">Conoideocrella luteorostrata</name>
    <dbReference type="NCBI Taxonomy" id="1105319"/>
    <lineage>
        <taxon>Eukaryota</taxon>
        <taxon>Fungi</taxon>
        <taxon>Dikarya</taxon>
        <taxon>Ascomycota</taxon>
        <taxon>Pezizomycotina</taxon>
        <taxon>Sordariomycetes</taxon>
        <taxon>Hypocreomycetidae</taxon>
        <taxon>Hypocreales</taxon>
        <taxon>Clavicipitaceae</taxon>
        <taxon>Conoideocrella</taxon>
    </lineage>
</organism>
<proteinExistence type="predicted"/>
<protein>
    <submittedName>
        <fullName evidence="1">Uncharacterized protein</fullName>
    </submittedName>
</protein>
<dbReference type="SUPFAM" id="SSF52777">
    <property type="entry name" value="CoA-dependent acyltransferases"/>
    <property type="match status" value="1"/>
</dbReference>
<dbReference type="Gene3D" id="3.30.559.30">
    <property type="entry name" value="Nonribosomal peptide synthetase, condensation domain"/>
    <property type="match status" value="1"/>
</dbReference>
<evidence type="ECO:0000313" key="2">
    <source>
        <dbReference type="Proteomes" id="UP001251528"/>
    </source>
</evidence>
<dbReference type="EMBL" id="JASWJB010000064">
    <property type="protein sequence ID" value="KAK2603437.1"/>
    <property type="molecule type" value="Genomic_DNA"/>
</dbReference>
<keyword evidence="2" id="KW-1185">Reference proteome</keyword>
<comment type="caution">
    <text evidence="1">The sequence shown here is derived from an EMBL/GenBank/DDBJ whole genome shotgun (WGS) entry which is preliminary data.</text>
</comment>
<dbReference type="AlphaFoldDB" id="A0AAJ0CUD2"/>
<dbReference type="Proteomes" id="UP001251528">
    <property type="component" value="Unassembled WGS sequence"/>
</dbReference>
<reference evidence="1" key="1">
    <citation type="submission" date="2023-06" db="EMBL/GenBank/DDBJ databases">
        <title>Conoideocrella luteorostrata (Hypocreales: Clavicipitaceae), a potential biocontrol fungus for elongate hemlock scale in United States Christmas tree production areas.</title>
        <authorList>
            <person name="Barrett H."/>
            <person name="Lovett B."/>
            <person name="Macias A.M."/>
            <person name="Stajich J.E."/>
            <person name="Kasson M.T."/>
        </authorList>
    </citation>
    <scope>NUCLEOTIDE SEQUENCE</scope>
    <source>
        <strain evidence="1">ARSEF 14590</strain>
    </source>
</reference>
<evidence type="ECO:0000313" key="1">
    <source>
        <dbReference type="EMBL" id="KAK2603437.1"/>
    </source>
</evidence>
<sequence>MIRDKTYGGLANSKIPYPMVSKELKLQESAPYMPFFQTFIDYRMGQRKRMPLGPGCALEFLEFDLNLPYDVYLDIIDEPDFDGLHHFFLRQALFDEDGAVVLARSYETLIKRFAQNPGLTVGEVELDA</sequence>